<dbReference type="EMBL" id="JX160072">
    <property type="protein sequence ID" value="AFP99069.1"/>
    <property type="molecule type" value="mRNA"/>
</dbReference>
<dbReference type="AlphaFoldDB" id="J7HEJ2"/>
<feature type="non-terminal residue" evidence="1">
    <location>
        <position position="76"/>
    </location>
</feature>
<reference evidence="1" key="1">
    <citation type="submission" date="2012-06" db="EMBL/GenBank/DDBJ databases">
        <title>Sequencing and analysis of the gastrula transcriptome of the brittle star Ophiocoma wendtii.</title>
        <authorList>
            <person name="Livingston B.T."/>
        </authorList>
    </citation>
    <scope>NUCLEOTIDE SEQUENCE</scope>
</reference>
<protein>
    <submittedName>
        <fullName evidence="1">Hox11/13b</fullName>
    </submittedName>
</protein>
<sequence length="76" mass="8160">GMEQGWSPTRPTSMESCAAEYRGISSSVNGLYGAASNRNSVRSSCTLSNSTSDTPSAYHYSYPCYSPTESAQSMEE</sequence>
<organism evidence="1">
    <name type="scientific">Ophiomastix wendtii</name>
    <dbReference type="NCBI Taxonomy" id="7623"/>
    <lineage>
        <taxon>Eukaryota</taxon>
        <taxon>Metazoa</taxon>
        <taxon>Echinodermata</taxon>
        <taxon>Eleutherozoa</taxon>
        <taxon>Asterozoa</taxon>
        <taxon>Ophiuroidea</taxon>
        <taxon>Myophiuroidea</taxon>
        <taxon>Metophiurida</taxon>
        <taxon>Ophintegrida</taxon>
        <taxon>Amphilepidida</taxon>
        <taxon>Ophiurina</taxon>
        <taxon>Gnathophiurina</taxon>
        <taxon>Ophiactoidea</taxon>
        <taxon>Ophiocomidae</taxon>
        <taxon>Ophiomastix</taxon>
    </lineage>
</organism>
<feature type="non-terminal residue" evidence="1">
    <location>
        <position position="1"/>
    </location>
</feature>
<proteinExistence type="evidence at transcript level"/>
<evidence type="ECO:0000313" key="1">
    <source>
        <dbReference type="EMBL" id="AFP99069.1"/>
    </source>
</evidence>
<name>J7HEJ2_9ECHI</name>
<accession>J7HEJ2</accession>